<dbReference type="AlphaFoldDB" id="A0A2K2CS97"/>
<reference evidence="3" key="3">
    <citation type="submission" date="2018-08" db="UniProtKB">
        <authorList>
            <consortium name="EnsemblPlants"/>
        </authorList>
    </citation>
    <scope>IDENTIFICATION</scope>
    <source>
        <strain evidence="3">cv. Bd21</strain>
    </source>
</reference>
<gene>
    <name evidence="2" type="ORF">BRADI_4g34729v3</name>
</gene>
<reference evidence="2" key="2">
    <citation type="submission" date="2017-06" db="EMBL/GenBank/DDBJ databases">
        <title>WGS assembly of Brachypodium distachyon.</title>
        <authorList>
            <consortium name="The International Brachypodium Initiative"/>
            <person name="Lucas S."/>
            <person name="Harmon-Smith M."/>
            <person name="Lail K."/>
            <person name="Tice H."/>
            <person name="Grimwood J."/>
            <person name="Bruce D."/>
            <person name="Barry K."/>
            <person name="Shu S."/>
            <person name="Lindquist E."/>
            <person name="Wang M."/>
            <person name="Pitluck S."/>
            <person name="Vogel J.P."/>
            <person name="Garvin D.F."/>
            <person name="Mockler T.C."/>
            <person name="Schmutz J."/>
            <person name="Rokhsar D."/>
            <person name="Bevan M.W."/>
        </authorList>
    </citation>
    <scope>NUCLEOTIDE SEQUENCE</scope>
    <source>
        <strain evidence="2">Bd21</strain>
    </source>
</reference>
<name>A0A2K2CS97_BRADI</name>
<feature type="region of interest" description="Disordered" evidence="1">
    <location>
        <begin position="19"/>
        <end position="153"/>
    </location>
</feature>
<reference evidence="2 3" key="1">
    <citation type="journal article" date="2010" name="Nature">
        <title>Genome sequencing and analysis of the model grass Brachypodium distachyon.</title>
        <authorList>
            <consortium name="International Brachypodium Initiative"/>
        </authorList>
    </citation>
    <scope>NUCLEOTIDE SEQUENCE [LARGE SCALE GENOMIC DNA]</scope>
    <source>
        <strain evidence="2 3">Bd21</strain>
    </source>
</reference>
<proteinExistence type="predicted"/>
<feature type="compositionally biased region" description="Basic residues" evidence="1">
    <location>
        <begin position="19"/>
        <end position="28"/>
    </location>
</feature>
<dbReference type="Proteomes" id="UP000008810">
    <property type="component" value="Chromosome 4"/>
</dbReference>
<sequence length="153" mass="17057">MNRRMGLWLAANFTGPCRHRRMRKRRRSAGSSRIRAVQNQIRPPRARFHLPAPRRPAQAPRQGRRQEGPSPSRSGGSGRPSPPSAGSSWPARDLAAARLGLDAHHQRARLPTQPQEKPEQRSRGTSTKPRRRRRSPETCPAASSDGDVDGDEV</sequence>
<evidence type="ECO:0000313" key="3">
    <source>
        <dbReference type="EnsemblPlants" id="PNT64899"/>
    </source>
</evidence>
<protein>
    <submittedName>
        <fullName evidence="2 3">Uncharacterized protein</fullName>
    </submittedName>
</protein>
<organism evidence="2">
    <name type="scientific">Brachypodium distachyon</name>
    <name type="common">Purple false brome</name>
    <name type="synonym">Trachynia distachya</name>
    <dbReference type="NCBI Taxonomy" id="15368"/>
    <lineage>
        <taxon>Eukaryota</taxon>
        <taxon>Viridiplantae</taxon>
        <taxon>Streptophyta</taxon>
        <taxon>Embryophyta</taxon>
        <taxon>Tracheophyta</taxon>
        <taxon>Spermatophyta</taxon>
        <taxon>Magnoliopsida</taxon>
        <taxon>Liliopsida</taxon>
        <taxon>Poales</taxon>
        <taxon>Poaceae</taxon>
        <taxon>BOP clade</taxon>
        <taxon>Pooideae</taxon>
        <taxon>Stipodae</taxon>
        <taxon>Brachypodieae</taxon>
        <taxon>Brachypodium</taxon>
    </lineage>
</organism>
<evidence type="ECO:0000256" key="1">
    <source>
        <dbReference type="SAM" id="MobiDB-lite"/>
    </source>
</evidence>
<evidence type="ECO:0000313" key="2">
    <source>
        <dbReference type="EMBL" id="PNT64899.1"/>
    </source>
</evidence>
<keyword evidence="4" id="KW-1185">Reference proteome</keyword>
<dbReference type="EMBL" id="CM000883">
    <property type="protein sequence ID" value="PNT64899.1"/>
    <property type="molecule type" value="Genomic_DNA"/>
</dbReference>
<feature type="compositionally biased region" description="Low complexity" evidence="1">
    <location>
        <begin position="84"/>
        <end position="100"/>
    </location>
</feature>
<accession>A0A2K2CS97</accession>
<evidence type="ECO:0000313" key="4">
    <source>
        <dbReference type="Proteomes" id="UP000008810"/>
    </source>
</evidence>
<dbReference type="Gramene" id="PNT64899">
    <property type="protein sequence ID" value="PNT64899"/>
    <property type="gene ID" value="BRADI_4g34729v3"/>
</dbReference>
<dbReference type="EnsemblPlants" id="PNT64899">
    <property type="protein sequence ID" value="PNT64899"/>
    <property type="gene ID" value="BRADI_4g34729v3"/>
</dbReference>
<dbReference type="InParanoid" id="A0A2K2CS97"/>